<dbReference type="EMBL" id="PEDL01000051">
    <property type="protein sequence ID" value="PHV69176.1"/>
    <property type="molecule type" value="Genomic_DNA"/>
</dbReference>
<name>A0AC61D8R9_9FIRM</name>
<evidence type="ECO:0000313" key="2">
    <source>
        <dbReference type="Proteomes" id="UP000224460"/>
    </source>
</evidence>
<evidence type="ECO:0000313" key="1">
    <source>
        <dbReference type="EMBL" id="PHV69176.1"/>
    </source>
</evidence>
<comment type="caution">
    <text evidence="1">The sequence shown here is derived from an EMBL/GenBank/DDBJ whole genome shotgun (WGS) entry which is preliminary data.</text>
</comment>
<proteinExistence type="predicted"/>
<protein>
    <submittedName>
        <fullName evidence="1">Uncharacterized protein</fullName>
    </submittedName>
</protein>
<reference evidence="1" key="1">
    <citation type="submission" date="2017-10" db="EMBL/GenBank/DDBJ databases">
        <title>Genome sequence of cellulolytic Lachnospiraceae bacterium XHS1971 isolated from hotspring sediment.</title>
        <authorList>
            <person name="Vasudevan G."/>
            <person name="Joshi A.J."/>
            <person name="Hivarkar S."/>
            <person name="Lanjekar V.B."/>
            <person name="Dhakephalkar P.K."/>
            <person name="Dagar S."/>
        </authorList>
    </citation>
    <scope>NUCLEOTIDE SEQUENCE</scope>
    <source>
        <strain evidence="1">XHS1971</strain>
    </source>
</reference>
<keyword evidence="2" id="KW-1185">Reference proteome</keyword>
<organism evidence="1 2">
    <name type="scientific">Sporanaerobium hydrogeniformans</name>
    <dbReference type="NCBI Taxonomy" id="3072179"/>
    <lineage>
        <taxon>Bacteria</taxon>
        <taxon>Bacillati</taxon>
        <taxon>Bacillota</taxon>
        <taxon>Clostridia</taxon>
        <taxon>Lachnospirales</taxon>
        <taxon>Lachnospiraceae</taxon>
        <taxon>Sporanaerobium</taxon>
    </lineage>
</organism>
<gene>
    <name evidence="1" type="ORF">CS063_17320</name>
</gene>
<sequence length="362" mass="38136">MSTQSITIAGATTDLGSVFTTNGTSITASANRANEEIKFELKGFNTADLNMVENLKGKVAVTATDAIATIDFTGKDGTDVVNQSFNFKGTNYIFTQDNDAEDTESVKYINLNSIKAAGVPKALKEITATELADALANAIGANAMSDKDPTGKVTISSATAGKVTFTAAKKGAEASSAFKELFGSAGQNVTSGGTFKASLQVGANEGQMMAIEINDMRAQALGLSGAVNQSAKGNIREGATEARFTKMAGVSGTGTDNVMTQAALDITTSERATSALTVIDNAIKLVSEERSRMGAYQNRLEYTTNNLNTTSENLTAAESRIRDTDMAQEMMNYTKFNILNQAAQSMLAQANQSPQQILQLLQ</sequence>
<dbReference type="Proteomes" id="UP000224460">
    <property type="component" value="Unassembled WGS sequence"/>
</dbReference>
<accession>A0AC61D8R9</accession>